<feature type="chain" id="PRO_5005567911" evidence="1">
    <location>
        <begin position="32"/>
        <end position="138"/>
    </location>
</feature>
<keyword evidence="1" id="KW-0732">Signal</keyword>
<evidence type="ECO:0000313" key="2">
    <source>
        <dbReference type="EMBL" id="KNZ57499.1"/>
    </source>
</evidence>
<name>A0A0L6V9W0_9BASI</name>
<dbReference type="VEuPathDB" id="FungiDB:VP01_2141g3"/>
<dbReference type="Proteomes" id="UP000037035">
    <property type="component" value="Unassembled WGS sequence"/>
</dbReference>
<accession>A0A0L6V9W0</accession>
<reference evidence="2 3" key="1">
    <citation type="submission" date="2015-08" db="EMBL/GenBank/DDBJ databases">
        <title>Next Generation Sequencing and Analysis of the Genome of Puccinia sorghi L Schw, the Causal Agent of Maize Common Rust.</title>
        <authorList>
            <person name="Rochi L."/>
            <person name="Burguener G."/>
            <person name="Darino M."/>
            <person name="Turjanski A."/>
            <person name="Kreff E."/>
            <person name="Dieguez M.J."/>
            <person name="Sacco F."/>
        </authorList>
    </citation>
    <scope>NUCLEOTIDE SEQUENCE [LARGE SCALE GENOMIC DNA]</scope>
    <source>
        <strain evidence="2 3">RO10H11247</strain>
    </source>
</reference>
<evidence type="ECO:0000256" key="1">
    <source>
        <dbReference type="SAM" id="SignalP"/>
    </source>
</evidence>
<dbReference type="AlphaFoldDB" id="A0A0L6V9W0"/>
<keyword evidence="3" id="KW-1185">Reference proteome</keyword>
<dbReference type="OrthoDB" id="2499710at2759"/>
<evidence type="ECO:0000313" key="3">
    <source>
        <dbReference type="Proteomes" id="UP000037035"/>
    </source>
</evidence>
<sequence length="138" mass="14873">MQTFMSMRGTSAFSAVFLLAALFCLTRSVASVSLEPRQQQCNPMNQYLLPHDCNVAFYNLNFQGPNKILRGPGAVNNASGTCRVIVDCPGGTEVSAGRLLNMHGSPGGFTELQRLCTNQGKAGQIFVRGGCQVRTERA</sequence>
<feature type="signal peptide" evidence="1">
    <location>
        <begin position="1"/>
        <end position="31"/>
    </location>
</feature>
<gene>
    <name evidence="2" type="ORF">VP01_2141g3</name>
</gene>
<comment type="caution">
    <text evidence="2">The sequence shown here is derived from an EMBL/GenBank/DDBJ whole genome shotgun (WGS) entry which is preliminary data.</text>
</comment>
<proteinExistence type="predicted"/>
<organism evidence="2 3">
    <name type="scientific">Puccinia sorghi</name>
    <dbReference type="NCBI Taxonomy" id="27349"/>
    <lineage>
        <taxon>Eukaryota</taxon>
        <taxon>Fungi</taxon>
        <taxon>Dikarya</taxon>
        <taxon>Basidiomycota</taxon>
        <taxon>Pucciniomycotina</taxon>
        <taxon>Pucciniomycetes</taxon>
        <taxon>Pucciniales</taxon>
        <taxon>Pucciniaceae</taxon>
        <taxon>Puccinia</taxon>
    </lineage>
</organism>
<protein>
    <submittedName>
        <fullName evidence="2">Uncharacterized protein</fullName>
    </submittedName>
</protein>
<dbReference type="EMBL" id="LAVV01006994">
    <property type="protein sequence ID" value="KNZ57499.1"/>
    <property type="molecule type" value="Genomic_DNA"/>
</dbReference>